<dbReference type="InterPro" id="IPR024997">
    <property type="entry name" value="DUF3892"/>
</dbReference>
<reference evidence="2 4" key="2">
    <citation type="submission" date="2020-08" db="EMBL/GenBank/DDBJ databases">
        <title>Sequencing the genomes of 1000 actinobacteria strains.</title>
        <authorList>
            <person name="Klenk H.-P."/>
        </authorList>
    </citation>
    <scope>NUCLEOTIDE SEQUENCE [LARGE SCALE GENOMIC DNA]</scope>
    <source>
        <strain evidence="2 4">DSM 9581</strain>
    </source>
</reference>
<evidence type="ECO:0008006" key="5">
    <source>
        <dbReference type="Google" id="ProtNLM"/>
    </source>
</evidence>
<dbReference type="OrthoDB" id="826539at2"/>
<keyword evidence="3" id="KW-1185">Reference proteome</keyword>
<gene>
    <name evidence="1" type="ORF">CHO01_18770</name>
    <name evidence="2" type="ORF">HNR08_001434</name>
</gene>
<organism evidence="1 3">
    <name type="scientific">Cellulomonas hominis</name>
    <dbReference type="NCBI Taxonomy" id="156981"/>
    <lineage>
        <taxon>Bacteria</taxon>
        <taxon>Bacillati</taxon>
        <taxon>Actinomycetota</taxon>
        <taxon>Actinomycetes</taxon>
        <taxon>Micrococcales</taxon>
        <taxon>Cellulomonadaceae</taxon>
        <taxon>Cellulomonas</taxon>
    </lineage>
</organism>
<evidence type="ECO:0000313" key="4">
    <source>
        <dbReference type="Proteomes" id="UP000564629"/>
    </source>
</evidence>
<evidence type="ECO:0000313" key="2">
    <source>
        <dbReference type="EMBL" id="MBB5472698.1"/>
    </source>
</evidence>
<dbReference type="Proteomes" id="UP000321723">
    <property type="component" value="Unassembled WGS sequence"/>
</dbReference>
<reference evidence="1 3" key="1">
    <citation type="submission" date="2019-07" db="EMBL/GenBank/DDBJ databases">
        <title>Whole genome shotgun sequence of Cellulomonas hominis NBRC 16055.</title>
        <authorList>
            <person name="Hosoyama A."/>
            <person name="Uohara A."/>
            <person name="Ohji S."/>
            <person name="Ichikawa N."/>
        </authorList>
    </citation>
    <scope>NUCLEOTIDE SEQUENCE [LARGE SCALE GENOMIC DNA]</scope>
    <source>
        <strain evidence="1 3">NBRC 16055</strain>
    </source>
</reference>
<dbReference type="Proteomes" id="UP000564629">
    <property type="component" value="Unassembled WGS sequence"/>
</dbReference>
<accession>A0A511FBX6</accession>
<dbReference type="RefSeq" id="WP_146837010.1">
    <property type="nucleotide sequence ID" value="NZ_BJVQ01000022.1"/>
</dbReference>
<dbReference type="Pfam" id="PF13031">
    <property type="entry name" value="DUF3892"/>
    <property type="match status" value="1"/>
</dbReference>
<sequence>MSIRITHIRLSDGIRDHEHITDVRWTSREDHGEGVSSSAAVVKWIDKEGGRAFVGSNGTEQRVTTVHPAFGTAHLRTCADGSWTDNLLALDEF</sequence>
<dbReference type="EMBL" id="JACHDN010000001">
    <property type="protein sequence ID" value="MBB5472698.1"/>
    <property type="molecule type" value="Genomic_DNA"/>
</dbReference>
<protein>
    <recommendedName>
        <fullName evidence="5">DUF3892 domain-containing protein</fullName>
    </recommendedName>
</protein>
<evidence type="ECO:0000313" key="3">
    <source>
        <dbReference type="Proteomes" id="UP000321723"/>
    </source>
</evidence>
<dbReference type="EMBL" id="BJVQ01000022">
    <property type="protein sequence ID" value="GEL46761.1"/>
    <property type="molecule type" value="Genomic_DNA"/>
</dbReference>
<name>A0A511FBX6_9CELL</name>
<comment type="caution">
    <text evidence="1">The sequence shown here is derived from an EMBL/GenBank/DDBJ whole genome shotgun (WGS) entry which is preliminary data.</text>
</comment>
<evidence type="ECO:0000313" key="1">
    <source>
        <dbReference type="EMBL" id="GEL46761.1"/>
    </source>
</evidence>
<dbReference type="AlphaFoldDB" id="A0A511FBX6"/>
<proteinExistence type="predicted"/>